<evidence type="ECO:0000256" key="5">
    <source>
        <dbReference type="ARBA" id="ARBA00022692"/>
    </source>
</evidence>
<feature type="transmembrane region" description="Helical" evidence="8">
    <location>
        <begin position="168"/>
        <end position="190"/>
    </location>
</feature>
<sequence length="358" mass="35000">MSGRGSATFEHAVARVRAARRRDARRVGTALAVLTAAVLALVLLRLTWGAYMVAVPDLVRILTGTTIPGASFIVTEEKLPRAAAAVLAGAALGAAGALYRRGLGNPLASPDVLGVTSGAAAGAVLWQAAATGTGGTTDAARAAAALAGGLIAALAVLLAARGTGGERFVVAGIAVAAGAQAVVAGTMVTLAEHDLQAAALWVSGSLTGVTWGRIGLLAAAVALALPLAAWLHGRLEPADTGEDLAHALGARPRRTRPAALLLGAVLAAAATAAVGPLAFVALLATPLARGLAGGRPSLAAAALAGAVLVLAADLLAAEAVALLADGTRLPTGVLTGAAGAPLMMTLLIRAGRRGERTA</sequence>
<dbReference type="AlphaFoldDB" id="A0A7W9JL86"/>
<protein>
    <submittedName>
        <fullName evidence="9">Iron complex transport system permease protein</fullName>
    </submittedName>
</protein>
<feature type="transmembrane region" description="Helical" evidence="8">
    <location>
        <begin position="27"/>
        <end position="46"/>
    </location>
</feature>
<organism evidence="9 10">
    <name type="scientific">Micrococcus endophyticus</name>
    <dbReference type="NCBI Taxonomy" id="455343"/>
    <lineage>
        <taxon>Bacteria</taxon>
        <taxon>Bacillati</taxon>
        <taxon>Actinomycetota</taxon>
        <taxon>Actinomycetes</taxon>
        <taxon>Micrococcales</taxon>
        <taxon>Micrococcaceae</taxon>
        <taxon>Micrococcus</taxon>
    </lineage>
</organism>
<evidence type="ECO:0000256" key="8">
    <source>
        <dbReference type="SAM" id="Phobius"/>
    </source>
</evidence>
<evidence type="ECO:0000313" key="9">
    <source>
        <dbReference type="EMBL" id="MBB5849536.1"/>
    </source>
</evidence>
<comment type="caution">
    <text evidence="9">The sequence shown here is derived from an EMBL/GenBank/DDBJ whole genome shotgun (WGS) entry which is preliminary data.</text>
</comment>
<feature type="transmembrane region" description="Helical" evidence="8">
    <location>
        <begin position="142"/>
        <end position="162"/>
    </location>
</feature>
<dbReference type="RefSeq" id="WP_184173146.1">
    <property type="nucleotide sequence ID" value="NZ_BAABAG010000017.1"/>
</dbReference>
<feature type="transmembrane region" description="Helical" evidence="8">
    <location>
        <begin position="211"/>
        <end position="231"/>
    </location>
</feature>
<dbReference type="GO" id="GO:0022857">
    <property type="term" value="F:transmembrane transporter activity"/>
    <property type="evidence" value="ECO:0007669"/>
    <property type="project" value="InterPro"/>
</dbReference>
<feature type="transmembrane region" description="Helical" evidence="8">
    <location>
        <begin position="258"/>
        <end position="285"/>
    </location>
</feature>
<dbReference type="Gene3D" id="1.10.3470.10">
    <property type="entry name" value="ABC transporter involved in vitamin B12 uptake, BtuC"/>
    <property type="match status" value="1"/>
</dbReference>
<proteinExistence type="inferred from homology"/>
<dbReference type="PANTHER" id="PTHR30472:SF24">
    <property type="entry name" value="FERRIC ENTEROBACTIN TRANSPORT SYSTEM PERMEASE PROTEIN FEPG"/>
    <property type="match status" value="1"/>
</dbReference>
<dbReference type="Pfam" id="PF01032">
    <property type="entry name" value="FecCD"/>
    <property type="match status" value="1"/>
</dbReference>
<comment type="subcellular location">
    <subcellularLocation>
        <location evidence="1">Cell membrane</location>
        <topology evidence="1">Multi-pass membrane protein</topology>
    </subcellularLocation>
</comment>
<evidence type="ECO:0000256" key="1">
    <source>
        <dbReference type="ARBA" id="ARBA00004651"/>
    </source>
</evidence>
<dbReference type="SUPFAM" id="SSF81345">
    <property type="entry name" value="ABC transporter involved in vitamin B12 uptake, BtuC"/>
    <property type="match status" value="1"/>
</dbReference>
<name>A0A7W9JL86_9MICC</name>
<evidence type="ECO:0000256" key="4">
    <source>
        <dbReference type="ARBA" id="ARBA00022475"/>
    </source>
</evidence>
<keyword evidence="10" id="KW-1185">Reference proteome</keyword>
<feature type="transmembrane region" description="Helical" evidence="8">
    <location>
        <begin position="112"/>
        <end position="130"/>
    </location>
</feature>
<dbReference type="PANTHER" id="PTHR30472">
    <property type="entry name" value="FERRIC ENTEROBACTIN TRANSPORT SYSTEM PERMEASE PROTEIN"/>
    <property type="match status" value="1"/>
</dbReference>
<keyword evidence="7 8" id="KW-0472">Membrane</keyword>
<reference evidence="9 10" key="1">
    <citation type="submission" date="2020-08" db="EMBL/GenBank/DDBJ databases">
        <title>Sequencing the genomes of 1000 actinobacteria strains.</title>
        <authorList>
            <person name="Klenk H.-P."/>
        </authorList>
    </citation>
    <scope>NUCLEOTIDE SEQUENCE [LARGE SCALE GENOMIC DNA]</scope>
    <source>
        <strain evidence="9 10">DSM 17945</strain>
    </source>
</reference>
<feature type="transmembrane region" description="Helical" evidence="8">
    <location>
        <begin position="297"/>
        <end position="317"/>
    </location>
</feature>
<keyword evidence="5 8" id="KW-0812">Transmembrane</keyword>
<gene>
    <name evidence="9" type="ORF">HDA33_002100</name>
</gene>
<dbReference type="GO" id="GO:0033214">
    <property type="term" value="P:siderophore-iron import into cell"/>
    <property type="evidence" value="ECO:0007669"/>
    <property type="project" value="TreeGrafter"/>
</dbReference>
<evidence type="ECO:0000256" key="3">
    <source>
        <dbReference type="ARBA" id="ARBA00022448"/>
    </source>
</evidence>
<evidence type="ECO:0000256" key="6">
    <source>
        <dbReference type="ARBA" id="ARBA00022989"/>
    </source>
</evidence>
<dbReference type="InterPro" id="IPR000522">
    <property type="entry name" value="ABC_transptr_permease_BtuC"/>
</dbReference>
<keyword evidence="4" id="KW-1003">Cell membrane</keyword>
<keyword evidence="6 8" id="KW-1133">Transmembrane helix</keyword>
<evidence type="ECO:0000256" key="7">
    <source>
        <dbReference type="ARBA" id="ARBA00023136"/>
    </source>
</evidence>
<dbReference type="EMBL" id="JACHMW010000001">
    <property type="protein sequence ID" value="MBB5849536.1"/>
    <property type="molecule type" value="Genomic_DNA"/>
</dbReference>
<dbReference type="GO" id="GO:0005886">
    <property type="term" value="C:plasma membrane"/>
    <property type="evidence" value="ECO:0007669"/>
    <property type="project" value="UniProtKB-SubCell"/>
</dbReference>
<dbReference type="Proteomes" id="UP000567246">
    <property type="component" value="Unassembled WGS sequence"/>
</dbReference>
<accession>A0A7W9JL86</accession>
<feature type="transmembrane region" description="Helical" evidence="8">
    <location>
        <begin position="82"/>
        <end position="100"/>
    </location>
</feature>
<evidence type="ECO:0000256" key="2">
    <source>
        <dbReference type="ARBA" id="ARBA00007935"/>
    </source>
</evidence>
<feature type="transmembrane region" description="Helical" evidence="8">
    <location>
        <begin position="329"/>
        <end position="348"/>
    </location>
</feature>
<comment type="similarity">
    <text evidence="2">Belongs to the binding-protein-dependent transport system permease family. FecCD subfamily.</text>
</comment>
<evidence type="ECO:0000313" key="10">
    <source>
        <dbReference type="Proteomes" id="UP000567246"/>
    </source>
</evidence>
<keyword evidence="3" id="KW-0813">Transport</keyword>
<dbReference type="InterPro" id="IPR037294">
    <property type="entry name" value="ABC_BtuC-like"/>
</dbReference>